<dbReference type="CDD" id="cd13603">
    <property type="entry name" value="PBP2_TRAP_Siap_TeaA_like"/>
    <property type="match status" value="1"/>
</dbReference>
<evidence type="ECO:0000256" key="2">
    <source>
        <dbReference type="SAM" id="SignalP"/>
    </source>
</evidence>
<dbReference type="NCBIfam" id="NF037995">
    <property type="entry name" value="TRAP_S1"/>
    <property type="match status" value="1"/>
</dbReference>
<accession>A0ABV2CP98</accession>
<dbReference type="InterPro" id="IPR038404">
    <property type="entry name" value="TRAP_DctP_sf"/>
</dbReference>
<evidence type="ECO:0000313" key="3">
    <source>
        <dbReference type="EMBL" id="MET1489745.1"/>
    </source>
</evidence>
<protein>
    <submittedName>
        <fullName evidence="3">TRAP transporter substrate-binding protein</fullName>
    </submittedName>
</protein>
<evidence type="ECO:0000256" key="1">
    <source>
        <dbReference type="ARBA" id="ARBA00022729"/>
    </source>
</evidence>
<reference evidence="3 4" key="1">
    <citation type="submission" date="2024-07" db="EMBL/GenBank/DDBJ databases">
        <title>Uliginosibacterium paludis KCTC:42655.</title>
        <authorList>
            <person name="Kim M.K."/>
        </authorList>
    </citation>
    <scope>NUCLEOTIDE SEQUENCE [LARGE SCALE GENOMIC DNA]</scope>
    <source>
        <strain evidence="3 4">KCTC 42655</strain>
    </source>
</reference>
<organism evidence="3 4">
    <name type="scientific">Uliginosibacterium paludis</name>
    <dbReference type="NCBI Taxonomy" id="1615952"/>
    <lineage>
        <taxon>Bacteria</taxon>
        <taxon>Pseudomonadati</taxon>
        <taxon>Pseudomonadota</taxon>
        <taxon>Betaproteobacteria</taxon>
        <taxon>Rhodocyclales</taxon>
        <taxon>Zoogloeaceae</taxon>
        <taxon>Uliginosibacterium</taxon>
    </lineage>
</organism>
<dbReference type="PANTHER" id="PTHR33376">
    <property type="match status" value="1"/>
</dbReference>
<gene>
    <name evidence="3" type="ORF">ABVT11_07885</name>
</gene>
<keyword evidence="1 2" id="KW-0732">Signal</keyword>
<dbReference type="RefSeq" id="WP_345924955.1">
    <property type="nucleotide sequence ID" value="NZ_JBDIVF010000002.1"/>
</dbReference>
<evidence type="ECO:0000313" key="4">
    <source>
        <dbReference type="Proteomes" id="UP001548590"/>
    </source>
</evidence>
<feature type="signal peptide" evidence="2">
    <location>
        <begin position="1"/>
        <end position="22"/>
    </location>
</feature>
<dbReference type="EMBL" id="JBEWLZ010000003">
    <property type="protein sequence ID" value="MET1489745.1"/>
    <property type="molecule type" value="Genomic_DNA"/>
</dbReference>
<comment type="caution">
    <text evidence="3">The sequence shown here is derived from an EMBL/GenBank/DDBJ whole genome shotgun (WGS) entry which is preliminary data.</text>
</comment>
<dbReference type="Gene3D" id="3.40.190.170">
    <property type="entry name" value="Bacterial extracellular solute-binding protein, family 7"/>
    <property type="match status" value="1"/>
</dbReference>
<dbReference type="InterPro" id="IPR018389">
    <property type="entry name" value="DctP_fam"/>
</dbReference>
<feature type="chain" id="PRO_5045453788" evidence="2">
    <location>
        <begin position="23"/>
        <end position="330"/>
    </location>
</feature>
<dbReference type="Pfam" id="PF03480">
    <property type="entry name" value="DctP"/>
    <property type="match status" value="1"/>
</dbReference>
<sequence length="330" mass="36339">MNAKLFRGLAMLAVLLPCLAQAADERPSIALRVVTPFASGHLLAETGARFKEALAQKAPHIKVSVQTGVLDEQRIDPAFGSCEASARVGEILLTGGQPIQDYAPDFFFFNGPYVIRDFAQLQALWRSGTGKAMAGLIEKNGNMVTFDPLYRGFRHFTANKAIRSPADFRHVKLRLPPVPDWITVWQALEVTPVQVPLPRIHEALGKGEAEASEGDLSQISSLKLHEVQNTLILTRHLVGFGMPLANACFFRKELDAADQKAVREAMNEATAWATQYSEMSESAQLDALRAAGMQVITPDAEAIRRRAEAAIQSLFATKWTVTSWREVRAM</sequence>
<keyword evidence="4" id="KW-1185">Reference proteome</keyword>
<proteinExistence type="predicted"/>
<dbReference type="PANTHER" id="PTHR33376:SF4">
    <property type="entry name" value="SIALIC ACID-BINDING PERIPLASMIC PROTEIN SIAP"/>
    <property type="match status" value="1"/>
</dbReference>
<dbReference type="Proteomes" id="UP001548590">
    <property type="component" value="Unassembled WGS sequence"/>
</dbReference>
<name>A0ABV2CP98_9RHOO</name>